<name>A0A7K0DHY3_9NOCA</name>
<comment type="caution">
    <text evidence="2">The sequence shown here is derived from an EMBL/GenBank/DDBJ whole genome shotgun (WGS) entry which is preliminary data.</text>
</comment>
<protein>
    <submittedName>
        <fullName evidence="2">Uncharacterized protein</fullName>
    </submittedName>
</protein>
<feature type="compositionally biased region" description="Basic residues" evidence="1">
    <location>
        <begin position="1"/>
        <end position="14"/>
    </location>
</feature>
<evidence type="ECO:0000313" key="2">
    <source>
        <dbReference type="EMBL" id="MQY24404.1"/>
    </source>
</evidence>
<dbReference type="Proteomes" id="UP000438448">
    <property type="component" value="Unassembled WGS sequence"/>
</dbReference>
<feature type="compositionally biased region" description="Basic and acidic residues" evidence="1">
    <location>
        <begin position="152"/>
        <end position="176"/>
    </location>
</feature>
<feature type="compositionally biased region" description="Basic and acidic residues" evidence="1">
    <location>
        <begin position="298"/>
        <end position="324"/>
    </location>
</feature>
<keyword evidence="3" id="KW-1185">Reference proteome</keyword>
<evidence type="ECO:0000313" key="3">
    <source>
        <dbReference type="Proteomes" id="UP000438448"/>
    </source>
</evidence>
<feature type="compositionally biased region" description="Basic residues" evidence="1">
    <location>
        <begin position="361"/>
        <end position="416"/>
    </location>
</feature>
<feature type="compositionally biased region" description="Basic residues" evidence="1">
    <location>
        <begin position="336"/>
        <end position="345"/>
    </location>
</feature>
<feature type="compositionally biased region" description="Basic residues" evidence="1">
    <location>
        <begin position="106"/>
        <end position="116"/>
    </location>
</feature>
<reference evidence="2 3" key="1">
    <citation type="submission" date="2019-10" db="EMBL/GenBank/DDBJ databases">
        <title>Nocardia macrotermitis sp. nov. and Nocardia aurantia sp. nov., isolated from the gut of fungus growing-termite Macrotermes natalensis.</title>
        <authorList>
            <person name="Benndorf R."/>
            <person name="Schwitalla J."/>
            <person name="Martin K."/>
            <person name="De Beer W."/>
            <person name="Kaster A.-K."/>
            <person name="Vollmers J."/>
            <person name="Poulsen M."/>
            <person name="Beemelmanns C."/>
        </authorList>
    </citation>
    <scope>NUCLEOTIDE SEQUENCE [LARGE SCALE GENOMIC DNA]</scope>
    <source>
        <strain evidence="2 3">RB20</strain>
    </source>
</reference>
<accession>A0A7K0DHY3</accession>
<feature type="compositionally biased region" description="Low complexity" evidence="1">
    <location>
        <begin position="90"/>
        <end position="105"/>
    </location>
</feature>
<proteinExistence type="predicted"/>
<feature type="compositionally biased region" description="Basic residues" evidence="1">
    <location>
        <begin position="236"/>
        <end position="245"/>
    </location>
</feature>
<dbReference type="EMBL" id="WEGK01000035">
    <property type="protein sequence ID" value="MQY24404.1"/>
    <property type="molecule type" value="Genomic_DNA"/>
</dbReference>
<feature type="compositionally biased region" description="Basic residues" evidence="1">
    <location>
        <begin position="253"/>
        <end position="262"/>
    </location>
</feature>
<evidence type="ECO:0000256" key="1">
    <source>
        <dbReference type="SAM" id="MobiDB-lite"/>
    </source>
</evidence>
<feature type="compositionally biased region" description="Basic residues" evidence="1">
    <location>
        <begin position="199"/>
        <end position="212"/>
    </location>
</feature>
<sequence>MATTKHRQPHRNPRIVRQPGRPRIPTSELHRTRSRTTQTHRIPRTHHRGQPDQIPPASTGENRRHHPRRTVGIPRPAQICTEHPGRRTGGRLLPTRRTGGRLLPGPHRRPGHRNHSERRNTQAGSHPFHTYGYHPQSELRAHRPRLALTNEADQRRIPDRGSRPDQRSADAIHRALLENAPGHQQRNRPDEHSEQTRPSPRRTPHRHQRHLGPRSSLGQRADQRFLHCAKGLRPTRPVRRARTRTRGRDRGQRAHRHNRAARRPAPPDDAHARRRHQYSHDPHQPDTCPRLHQLSRPDTARHLADPARRTDPRTADARTHERPLTGRTPAGDGRRTHAVSHRRTDRRATGGRASRCGVTGPRRRGAPQPQRTRHRRTRLSHGQRERRYRRPRHCRPRAHPPRATFRHQLPRHLLRRHGPDQDSCASPRRENPRNPTRHPRRCPRNPDAIERNPCLTR</sequence>
<gene>
    <name evidence="2" type="ORF">NRB20_75390</name>
</gene>
<dbReference type="AlphaFoldDB" id="A0A7K0DHY3"/>
<feature type="region of interest" description="Disordered" evidence="1">
    <location>
        <begin position="1"/>
        <end position="457"/>
    </location>
</feature>
<organism evidence="2 3">
    <name type="scientific">Nocardia macrotermitis</name>
    <dbReference type="NCBI Taxonomy" id="2585198"/>
    <lineage>
        <taxon>Bacteria</taxon>
        <taxon>Bacillati</taxon>
        <taxon>Actinomycetota</taxon>
        <taxon>Actinomycetes</taxon>
        <taxon>Mycobacteriales</taxon>
        <taxon>Nocardiaceae</taxon>
        <taxon>Nocardia</taxon>
    </lineage>
</organism>